<dbReference type="InterPro" id="IPR029026">
    <property type="entry name" value="tRNA_m1G_MTases_N"/>
</dbReference>
<accession>A0A5Q0QD69</accession>
<dbReference type="EMBL" id="CP045652">
    <property type="protein sequence ID" value="QGA27169.1"/>
    <property type="molecule type" value="Genomic_DNA"/>
</dbReference>
<reference evidence="4 5" key="1">
    <citation type="submission" date="2019-10" db="EMBL/GenBank/DDBJ databases">
        <authorList>
            <person name="Dong K."/>
        </authorList>
    </citation>
    <scope>NUCLEOTIDE SEQUENCE [LARGE SCALE GENOMIC DNA]</scope>
    <source>
        <strain evidence="5">dk4302</strain>
    </source>
</reference>
<keyword evidence="2 4" id="KW-0808">Transferase</keyword>
<dbReference type="GO" id="GO:0006396">
    <property type="term" value="P:RNA processing"/>
    <property type="evidence" value="ECO:0007669"/>
    <property type="project" value="InterPro"/>
</dbReference>
<evidence type="ECO:0000313" key="5">
    <source>
        <dbReference type="Proteomes" id="UP000326921"/>
    </source>
</evidence>
<dbReference type="InterPro" id="IPR029028">
    <property type="entry name" value="Alpha/beta_knot_MTases"/>
</dbReference>
<dbReference type="AlphaFoldDB" id="A0A5Q0QD69"/>
<dbReference type="Proteomes" id="UP000326921">
    <property type="component" value="Chromosome"/>
</dbReference>
<dbReference type="GO" id="GO:0005829">
    <property type="term" value="C:cytosol"/>
    <property type="evidence" value="ECO:0007669"/>
    <property type="project" value="TreeGrafter"/>
</dbReference>
<dbReference type="Gene3D" id="3.40.1280.10">
    <property type="match status" value="1"/>
</dbReference>
<dbReference type="InterPro" id="IPR029064">
    <property type="entry name" value="Ribosomal_eL30-like_sf"/>
</dbReference>
<proteinExistence type="predicted"/>
<sequence>MQQFQRRDRPEKREINQMVFGTRAVMEAIESGREIESLFVQRGLSGTLFAEFKALIKEHNIAYQQVPIEKLNRITRKNHQGIIAVISPIIYQNVEDLLPSIYEKGETPLFLMLDGVTDVRNMGAIARTAECAGVHAIIVPKKGSAEINPDAIKTSAGALFKIPVCRHDSLSKTAKFLIESGIQLVVSTEKTKESIYDVDYTVPSCIIMGAEDVGVSDDLIRISDKLAKIPMFGEIGSLNVSVSAAVVIYEAIRQRNIS</sequence>
<dbReference type="PANTHER" id="PTHR46429:SF1">
    <property type="entry name" value="23S RRNA (GUANOSINE-2'-O-)-METHYLTRANSFERASE RLMB"/>
    <property type="match status" value="1"/>
</dbReference>
<dbReference type="SUPFAM" id="SSF75217">
    <property type="entry name" value="alpha/beta knot"/>
    <property type="match status" value="1"/>
</dbReference>
<keyword evidence="5" id="KW-1185">Reference proteome</keyword>
<evidence type="ECO:0000256" key="1">
    <source>
        <dbReference type="ARBA" id="ARBA00022603"/>
    </source>
</evidence>
<dbReference type="GO" id="GO:0003723">
    <property type="term" value="F:RNA binding"/>
    <property type="evidence" value="ECO:0007669"/>
    <property type="project" value="InterPro"/>
</dbReference>
<dbReference type="Gene3D" id="3.30.1330.30">
    <property type="match status" value="1"/>
</dbReference>
<name>A0A5Q0QD69_9SPHI</name>
<evidence type="ECO:0000313" key="4">
    <source>
        <dbReference type="EMBL" id="QGA27169.1"/>
    </source>
</evidence>
<dbReference type="Pfam" id="PF00588">
    <property type="entry name" value="SpoU_methylase"/>
    <property type="match status" value="1"/>
</dbReference>
<protein>
    <submittedName>
        <fullName evidence="4">23S rRNA (Guanosine(2251)-2'-O)-methyltransferase RlmB</fullName>
    </submittedName>
</protein>
<dbReference type="SMART" id="SM00967">
    <property type="entry name" value="SpoU_sub_bind"/>
    <property type="match status" value="1"/>
</dbReference>
<dbReference type="RefSeq" id="WP_153512010.1">
    <property type="nucleotide sequence ID" value="NZ_CP045652.1"/>
</dbReference>
<dbReference type="GO" id="GO:0032259">
    <property type="term" value="P:methylation"/>
    <property type="evidence" value="ECO:0007669"/>
    <property type="project" value="UniProtKB-KW"/>
</dbReference>
<evidence type="ECO:0000256" key="2">
    <source>
        <dbReference type="ARBA" id="ARBA00022679"/>
    </source>
</evidence>
<dbReference type="SUPFAM" id="SSF55315">
    <property type="entry name" value="L30e-like"/>
    <property type="match status" value="1"/>
</dbReference>
<dbReference type="InterPro" id="IPR001537">
    <property type="entry name" value="SpoU_MeTrfase"/>
</dbReference>
<evidence type="ECO:0000259" key="3">
    <source>
        <dbReference type="SMART" id="SM00967"/>
    </source>
</evidence>
<dbReference type="Pfam" id="PF08032">
    <property type="entry name" value="SpoU_sub_bind"/>
    <property type="match status" value="1"/>
</dbReference>
<dbReference type="KEGG" id="sphe:GFH32_12955"/>
<keyword evidence="1 4" id="KW-0489">Methyltransferase</keyword>
<gene>
    <name evidence="4" type="primary">rlmB</name>
    <name evidence="4" type="ORF">GFH32_12955</name>
</gene>
<dbReference type="InterPro" id="IPR004441">
    <property type="entry name" value="rRNA_MeTrfase_TrmH"/>
</dbReference>
<dbReference type="NCBIfam" id="TIGR00186">
    <property type="entry name" value="rRNA_methyl_3"/>
    <property type="match status" value="1"/>
</dbReference>
<feature type="domain" description="RNA 2-O ribose methyltransferase substrate binding" evidence="3">
    <location>
        <begin position="18"/>
        <end position="92"/>
    </location>
</feature>
<dbReference type="InterPro" id="IPR013123">
    <property type="entry name" value="SpoU_subst-bd"/>
</dbReference>
<dbReference type="CDD" id="cd18103">
    <property type="entry name" value="SpoU-like_RlmB"/>
    <property type="match status" value="1"/>
</dbReference>
<organism evidence="4 5">
    <name type="scientific">Sphingobacterium zhuxiongii</name>
    <dbReference type="NCBI Taxonomy" id="2662364"/>
    <lineage>
        <taxon>Bacteria</taxon>
        <taxon>Pseudomonadati</taxon>
        <taxon>Bacteroidota</taxon>
        <taxon>Sphingobacteriia</taxon>
        <taxon>Sphingobacteriales</taxon>
        <taxon>Sphingobacteriaceae</taxon>
        <taxon>Sphingobacterium</taxon>
    </lineage>
</organism>
<dbReference type="GO" id="GO:0008173">
    <property type="term" value="F:RNA methyltransferase activity"/>
    <property type="evidence" value="ECO:0007669"/>
    <property type="project" value="InterPro"/>
</dbReference>
<dbReference type="PANTHER" id="PTHR46429">
    <property type="entry name" value="23S RRNA (GUANOSINE-2'-O-)-METHYLTRANSFERASE RLMB"/>
    <property type="match status" value="1"/>
</dbReference>